<organism evidence="3 4">
    <name type="scientific">Sediminibacterium roseum</name>
    <dbReference type="NCBI Taxonomy" id="1978412"/>
    <lineage>
        <taxon>Bacteria</taxon>
        <taxon>Pseudomonadati</taxon>
        <taxon>Bacteroidota</taxon>
        <taxon>Chitinophagia</taxon>
        <taxon>Chitinophagales</taxon>
        <taxon>Chitinophagaceae</taxon>
        <taxon>Sediminibacterium</taxon>
    </lineage>
</organism>
<dbReference type="Gene3D" id="1.25.40.10">
    <property type="entry name" value="Tetratricopeptide repeat domain"/>
    <property type="match status" value="1"/>
</dbReference>
<gene>
    <name evidence="3" type="ORF">GWC95_09905</name>
</gene>
<dbReference type="RefSeq" id="WP_161818543.1">
    <property type="nucleotide sequence ID" value="NZ_JAACJS010000012.1"/>
</dbReference>
<keyword evidence="1" id="KW-0472">Membrane</keyword>
<dbReference type="SUPFAM" id="SSF48452">
    <property type="entry name" value="TPR-like"/>
    <property type="match status" value="1"/>
</dbReference>
<proteinExistence type="predicted"/>
<dbReference type="InterPro" id="IPR018704">
    <property type="entry name" value="SecYEG/CpoB_TPR"/>
</dbReference>
<dbReference type="Pfam" id="PF09976">
    <property type="entry name" value="TPR_21"/>
    <property type="match status" value="1"/>
</dbReference>
<accession>A0ABW9ZSX9</accession>
<keyword evidence="1" id="KW-0812">Transmembrane</keyword>
<dbReference type="EMBL" id="JAACJS010000012">
    <property type="protein sequence ID" value="NCI50237.1"/>
    <property type="molecule type" value="Genomic_DNA"/>
</dbReference>
<keyword evidence="1" id="KW-1133">Transmembrane helix</keyword>
<keyword evidence="4" id="KW-1185">Reference proteome</keyword>
<dbReference type="SMART" id="SM00028">
    <property type="entry name" value="TPR"/>
    <property type="match status" value="2"/>
</dbReference>
<evidence type="ECO:0000313" key="3">
    <source>
        <dbReference type="EMBL" id="NCI50237.1"/>
    </source>
</evidence>
<feature type="domain" description="Ancillary SecYEG translocon subunit/Cell division coordinator CpoB TPR" evidence="2">
    <location>
        <begin position="15"/>
        <end position="136"/>
    </location>
</feature>
<evidence type="ECO:0000313" key="4">
    <source>
        <dbReference type="Proteomes" id="UP000753802"/>
    </source>
</evidence>
<name>A0ABW9ZSX9_9BACT</name>
<sequence>MTEEKNEALVKVQGFWEKFQKPVIIVIAVIVIGVGGWYGYKKLIAEPKEEQAADALFKSQQYFSADSSKLVLNGDGGSSKGVLYVINNYGGTKAGNLAKFYAGVSYMKLGDFNNAVKYLKDFSTDAKQVEAKALACLGDSYSELNKKEDAVAAYKKAAGTIESDQANAAEYLFRAAALEEVNGKTKEALDLYKELKEKYPATDKGVQADKYIYRLSIEKN</sequence>
<evidence type="ECO:0000259" key="2">
    <source>
        <dbReference type="Pfam" id="PF09976"/>
    </source>
</evidence>
<feature type="transmembrane region" description="Helical" evidence="1">
    <location>
        <begin position="23"/>
        <end position="40"/>
    </location>
</feature>
<dbReference type="Pfam" id="PF13181">
    <property type="entry name" value="TPR_8"/>
    <property type="match status" value="1"/>
</dbReference>
<dbReference type="InterPro" id="IPR011990">
    <property type="entry name" value="TPR-like_helical_dom_sf"/>
</dbReference>
<dbReference type="InterPro" id="IPR019734">
    <property type="entry name" value="TPR_rpt"/>
</dbReference>
<protein>
    <submittedName>
        <fullName evidence="3">Tetratricopeptide repeat protein</fullName>
    </submittedName>
</protein>
<comment type="caution">
    <text evidence="3">The sequence shown here is derived from an EMBL/GenBank/DDBJ whole genome shotgun (WGS) entry which is preliminary data.</text>
</comment>
<reference evidence="3 4" key="1">
    <citation type="submission" date="2020-01" db="EMBL/GenBank/DDBJ databases">
        <title>Genome analysis.</title>
        <authorList>
            <person name="Wu S."/>
            <person name="Wang G."/>
        </authorList>
    </citation>
    <scope>NUCLEOTIDE SEQUENCE [LARGE SCALE GENOMIC DNA]</scope>
    <source>
        <strain evidence="3 4">SYL130</strain>
    </source>
</reference>
<dbReference type="Proteomes" id="UP000753802">
    <property type="component" value="Unassembled WGS sequence"/>
</dbReference>
<evidence type="ECO:0000256" key="1">
    <source>
        <dbReference type="SAM" id="Phobius"/>
    </source>
</evidence>
<dbReference type="Pfam" id="PF13174">
    <property type="entry name" value="TPR_6"/>
    <property type="match status" value="1"/>
</dbReference>